<keyword evidence="2" id="KW-1185">Reference proteome</keyword>
<sequence>MTGTFTIKDATASCLTKSRTDHRQTNSVWFERSNEGARSCLRIYTIILSHCALSRVTVDDETICVQNMTRMHRSSASKDICIGKELCASQKKIFTCLDMLSDRHSSS</sequence>
<evidence type="ECO:0000313" key="2">
    <source>
        <dbReference type="Proteomes" id="UP000053237"/>
    </source>
</evidence>
<organism evidence="1 2">
    <name type="scientific">Albugo candida</name>
    <dbReference type="NCBI Taxonomy" id="65357"/>
    <lineage>
        <taxon>Eukaryota</taxon>
        <taxon>Sar</taxon>
        <taxon>Stramenopiles</taxon>
        <taxon>Oomycota</taxon>
        <taxon>Peronosporomycetes</taxon>
        <taxon>Albuginales</taxon>
        <taxon>Albuginaceae</taxon>
        <taxon>Albugo</taxon>
    </lineage>
</organism>
<accession>A0A024G6G3</accession>
<dbReference type="EMBL" id="CAIX01000030">
    <property type="protein sequence ID" value="CCI42164.1"/>
    <property type="molecule type" value="Genomic_DNA"/>
</dbReference>
<comment type="caution">
    <text evidence="1">The sequence shown here is derived from an EMBL/GenBank/DDBJ whole genome shotgun (WGS) entry which is preliminary data.</text>
</comment>
<evidence type="ECO:0000313" key="1">
    <source>
        <dbReference type="EMBL" id="CCI42164.1"/>
    </source>
</evidence>
<reference evidence="1 2" key="1">
    <citation type="submission" date="2012-05" db="EMBL/GenBank/DDBJ databases">
        <title>Recombination and specialization in a pathogen metapopulation.</title>
        <authorList>
            <person name="Gardiner A."/>
            <person name="Kemen E."/>
            <person name="Schultz-Larsen T."/>
            <person name="MacLean D."/>
            <person name="Van Oosterhout C."/>
            <person name="Jones J.D.G."/>
        </authorList>
    </citation>
    <scope>NUCLEOTIDE SEQUENCE [LARGE SCALE GENOMIC DNA]</scope>
    <source>
        <strain evidence="1 2">Ac Nc2</strain>
    </source>
</reference>
<name>A0A024G6G3_9STRA</name>
<protein>
    <submittedName>
        <fullName evidence="1">Uncharacterized protein</fullName>
    </submittedName>
</protein>
<gene>
    <name evidence="1" type="ORF">BN9_029480</name>
</gene>
<proteinExistence type="predicted"/>
<dbReference type="InParanoid" id="A0A024G6G3"/>
<dbReference type="AlphaFoldDB" id="A0A024G6G3"/>
<dbReference type="Proteomes" id="UP000053237">
    <property type="component" value="Unassembled WGS sequence"/>
</dbReference>